<proteinExistence type="predicted"/>
<gene>
    <name evidence="2" type="ORF">OTI717_LOCUS41661</name>
</gene>
<name>A0A820H7D4_9BILA</name>
<dbReference type="EMBL" id="CAJOAX010043319">
    <property type="protein sequence ID" value="CAF4288715.1"/>
    <property type="molecule type" value="Genomic_DNA"/>
</dbReference>
<comment type="caution">
    <text evidence="2">The sequence shown here is derived from an EMBL/GenBank/DDBJ whole genome shotgun (WGS) entry which is preliminary data.</text>
</comment>
<dbReference type="Gene3D" id="2.60.40.1360">
    <property type="match status" value="1"/>
</dbReference>
<dbReference type="Pfam" id="PF17677">
    <property type="entry name" value="Glyco_hydro38C2"/>
    <property type="match status" value="1"/>
</dbReference>
<dbReference type="InterPro" id="IPR011013">
    <property type="entry name" value="Gal_mutarotase_sf_dom"/>
</dbReference>
<reference evidence="2" key="1">
    <citation type="submission" date="2021-02" db="EMBL/GenBank/DDBJ databases">
        <authorList>
            <person name="Nowell W R."/>
        </authorList>
    </citation>
    <scope>NUCLEOTIDE SEQUENCE</scope>
</reference>
<dbReference type="InterPro" id="IPR050843">
    <property type="entry name" value="Glycosyl_Hydrlase_38"/>
</dbReference>
<dbReference type="SUPFAM" id="SSF74650">
    <property type="entry name" value="Galactose mutarotase-like"/>
    <property type="match status" value="1"/>
</dbReference>
<dbReference type="AlphaFoldDB" id="A0A820H7D4"/>
<accession>A0A820H7D4</accession>
<dbReference type="GO" id="GO:0005764">
    <property type="term" value="C:lysosome"/>
    <property type="evidence" value="ECO:0007669"/>
    <property type="project" value="TreeGrafter"/>
</dbReference>
<protein>
    <recommendedName>
        <fullName evidence="1">Glycosyl hydrolases family 38 C-terminal domain-containing protein</fullName>
    </recommendedName>
</protein>
<dbReference type="GO" id="GO:0030246">
    <property type="term" value="F:carbohydrate binding"/>
    <property type="evidence" value="ECO:0007669"/>
    <property type="project" value="InterPro"/>
</dbReference>
<feature type="non-terminal residue" evidence="2">
    <location>
        <position position="1"/>
    </location>
</feature>
<evidence type="ECO:0000313" key="3">
    <source>
        <dbReference type="Proteomes" id="UP000663823"/>
    </source>
</evidence>
<feature type="domain" description="Glycosyl hydrolases family 38 C-terminal" evidence="1">
    <location>
        <begin position="29"/>
        <end position="132"/>
    </location>
</feature>
<evidence type="ECO:0000259" key="1">
    <source>
        <dbReference type="Pfam" id="PF17677"/>
    </source>
</evidence>
<dbReference type="Proteomes" id="UP000663823">
    <property type="component" value="Unassembled WGS sequence"/>
</dbReference>
<dbReference type="GO" id="GO:0005975">
    <property type="term" value="P:carbohydrate metabolic process"/>
    <property type="evidence" value="ECO:0007669"/>
    <property type="project" value="InterPro"/>
</dbReference>
<dbReference type="PANTHER" id="PTHR11607:SF3">
    <property type="entry name" value="LYSOSOMAL ALPHA-MANNOSIDASE"/>
    <property type="match status" value="1"/>
</dbReference>
<dbReference type="InterPro" id="IPR041147">
    <property type="entry name" value="GH38_C"/>
</dbReference>
<dbReference type="GO" id="GO:0004559">
    <property type="term" value="F:alpha-mannosidase activity"/>
    <property type="evidence" value="ECO:0007669"/>
    <property type="project" value="TreeGrafter"/>
</dbReference>
<sequence length="137" mass="16063">YALPKLPYTNYSNSYHQTWSALAELLPYNIHLLTFDQWSSKVFLIRIEHYFELNEDETYSKSVQIDLQILFNTLGKIKDLVELTLGGNLPLNEMNRLVWKTNDNQSSYWKSTNSNLLQSTIVTLNPMEIKNFQVTLQ</sequence>
<evidence type="ECO:0000313" key="2">
    <source>
        <dbReference type="EMBL" id="CAF4288715.1"/>
    </source>
</evidence>
<dbReference type="PANTHER" id="PTHR11607">
    <property type="entry name" value="ALPHA-MANNOSIDASE"/>
    <property type="match status" value="1"/>
</dbReference>
<organism evidence="2 3">
    <name type="scientific">Rotaria sordida</name>
    <dbReference type="NCBI Taxonomy" id="392033"/>
    <lineage>
        <taxon>Eukaryota</taxon>
        <taxon>Metazoa</taxon>
        <taxon>Spiralia</taxon>
        <taxon>Gnathifera</taxon>
        <taxon>Rotifera</taxon>
        <taxon>Eurotatoria</taxon>
        <taxon>Bdelloidea</taxon>
        <taxon>Philodinida</taxon>
        <taxon>Philodinidae</taxon>
        <taxon>Rotaria</taxon>
    </lineage>
</organism>